<dbReference type="AlphaFoldDB" id="A0A239KB81"/>
<sequence length="380" mass="43031">MTINLIALGSKLSRYREQLQLSTEEVSSAIRISPDRLRSVEAGTLEPSGDEVLMLADLYRCDFKFFISNEQLAPFEQTDILYRKHGSEFTKDDRRAIQEFLYLCETEHFLMEELNATHREFSAPPVSGHFKTDGIKAAEAFRRFNQHQSNEVPRDIYSEIRQTGVHVFRHKLGNSNISGLFLAHPKAGKCILVNYSEDVYRQRFSAAHEMAHALFDAKGGPSITYSRTDKNDYVELRANTFASRYLMPPEVLRQLPNPERWTPADAGHWAQELRVSCHALSIGLKAERLVSEHAFQRIKSGRVPRTSKIDPELPAHLTDRQLERKTRLLERGLSSSYVALCLDAASQGLITQGRLAEALLCDSAELQGLLALYGRAPNVD</sequence>
<name>A0A239KB81_9PSED</name>
<evidence type="ECO:0000259" key="2">
    <source>
        <dbReference type="PROSITE" id="PS50943"/>
    </source>
</evidence>
<evidence type="ECO:0000313" key="3">
    <source>
        <dbReference type="EMBL" id="SNT15667.1"/>
    </source>
</evidence>
<dbReference type="Proteomes" id="UP000198407">
    <property type="component" value="Unassembled WGS sequence"/>
</dbReference>
<evidence type="ECO:0000313" key="4">
    <source>
        <dbReference type="Proteomes" id="UP000198407"/>
    </source>
</evidence>
<dbReference type="InterPro" id="IPR010982">
    <property type="entry name" value="Lambda_DNA-bd_dom_sf"/>
</dbReference>
<organism evidence="3 4">
    <name type="scientific">Pseudomonas japonica</name>
    <dbReference type="NCBI Taxonomy" id="256466"/>
    <lineage>
        <taxon>Bacteria</taxon>
        <taxon>Pseudomonadati</taxon>
        <taxon>Pseudomonadota</taxon>
        <taxon>Gammaproteobacteria</taxon>
        <taxon>Pseudomonadales</taxon>
        <taxon>Pseudomonadaceae</taxon>
        <taxon>Pseudomonas</taxon>
    </lineage>
</organism>
<dbReference type="Gene3D" id="1.10.260.40">
    <property type="entry name" value="lambda repressor-like DNA-binding domains"/>
    <property type="match status" value="1"/>
</dbReference>
<keyword evidence="4" id="KW-1185">Reference proteome</keyword>
<dbReference type="Gene3D" id="1.10.10.2910">
    <property type="match status" value="1"/>
</dbReference>
<dbReference type="STRING" id="1215104.GCA_000730585_01272"/>
<accession>A0A239KB81</accession>
<dbReference type="InterPro" id="IPR001387">
    <property type="entry name" value="Cro/C1-type_HTH"/>
</dbReference>
<evidence type="ECO:0000256" key="1">
    <source>
        <dbReference type="ARBA" id="ARBA00007227"/>
    </source>
</evidence>
<dbReference type="PANTHER" id="PTHR43236:SF1">
    <property type="entry name" value="BLL7220 PROTEIN"/>
    <property type="match status" value="1"/>
</dbReference>
<dbReference type="EMBL" id="FZOL01000026">
    <property type="protein sequence ID" value="SNT15667.1"/>
    <property type="molecule type" value="Genomic_DNA"/>
</dbReference>
<dbReference type="PANTHER" id="PTHR43236">
    <property type="entry name" value="ANTITOXIN HIGA1"/>
    <property type="match status" value="1"/>
</dbReference>
<feature type="domain" description="HTH cro/C1-type" evidence="2">
    <location>
        <begin position="12"/>
        <end position="66"/>
    </location>
</feature>
<dbReference type="PROSITE" id="PS50943">
    <property type="entry name" value="HTH_CROC1"/>
    <property type="match status" value="1"/>
</dbReference>
<reference evidence="4" key="1">
    <citation type="submission" date="2017-06" db="EMBL/GenBank/DDBJ databases">
        <authorList>
            <person name="Varghese N."/>
            <person name="Submissions S."/>
        </authorList>
    </citation>
    <scope>NUCLEOTIDE SEQUENCE [LARGE SCALE GENOMIC DNA]</scope>
    <source>
        <strain evidence="4">DSM 22348</strain>
    </source>
</reference>
<proteinExistence type="inferred from homology"/>
<dbReference type="RefSeq" id="WP_245655648.1">
    <property type="nucleotide sequence ID" value="NZ_FZOL01000026.1"/>
</dbReference>
<dbReference type="InterPro" id="IPR010359">
    <property type="entry name" value="IrrE_HExxH"/>
</dbReference>
<protein>
    <submittedName>
        <fullName evidence="3">Helix-turn-helix domain-containing protein</fullName>
    </submittedName>
</protein>
<dbReference type="SMART" id="SM00530">
    <property type="entry name" value="HTH_XRE"/>
    <property type="match status" value="1"/>
</dbReference>
<gene>
    <name evidence="3" type="ORF">SAMN05444352_12622</name>
</gene>
<dbReference type="Pfam" id="PF13560">
    <property type="entry name" value="HTH_31"/>
    <property type="match status" value="1"/>
</dbReference>
<dbReference type="CDD" id="cd00093">
    <property type="entry name" value="HTH_XRE"/>
    <property type="match status" value="1"/>
</dbReference>
<dbReference type="InterPro" id="IPR052345">
    <property type="entry name" value="Rad_response_metalloprotease"/>
</dbReference>
<dbReference type="GO" id="GO:0003677">
    <property type="term" value="F:DNA binding"/>
    <property type="evidence" value="ECO:0007669"/>
    <property type="project" value="InterPro"/>
</dbReference>
<dbReference type="Pfam" id="PF06114">
    <property type="entry name" value="Peptidase_M78"/>
    <property type="match status" value="1"/>
</dbReference>
<dbReference type="SUPFAM" id="SSF47413">
    <property type="entry name" value="lambda repressor-like DNA-binding domains"/>
    <property type="match status" value="1"/>
</dbReference>
<comment type="similarity">
    <text evidence="1">Belongs to the short-chain fatty acyl-CoA assimilation regulator (ScfR) family.</text>
</comment>